<reference evidence="1" key="2">
    <citation type="submission" date="2020-06" db="EMBL/GenBank/DDBJ databases">
        <authorList>
            <person name="Sheffer M."/>
        </authorList>
    </citation>
    <scope>NUCLEOTIDE SEQUENCE</scope>
</reference>
<reference evidence="1" key="1">
    <citation type="journal article" date="2020" name="bioRxiv">
        <title>Chromosome-level reference genome of the European wasp spider Argiope bruennichi: a resource for studies on range expansion and evolutionary adaptation.</title>
        <authorList>
            <person name="Sheffer M.M."/>
            <person name="Hoppe A."/>
            <person name="Krehenwinkel H."/>
            <person name="Uhl G."/>
            <person name="Kuss A.W."/>
            <person name="Jensen L."/>
            <person name="Jensen C."/>
            <person name="Gillespie R.G."/>
            <person name="Hoff K.J."/>
            <person name="Prost S."/>
        </authorList>
    </citation>
    <scope>NUCLEOTIDE SEQUENCE</scope>
</reference>
<organism evidence="1 2">
    <name type="scientific">Argiope bruennichi</name>
    <name type="common">Wasp spider</name>
    <name type="synonym">Aranea bruennichi</name>
    <dbReference type="NCBI Taxonomy" id="94029"/>
    <lineage>
        <taxon>Eukaryota</taxon>
        <taxon>Metazoa</taxon>
        <taxon>Ecdysozoa</taxon>
        <taxon>Arthropoda</taxon>
        <taxon>Chelicerata</taxon>
        <taxon>Arachnida</taxon>
        <taxon>Araneae</taxon>
        <taxon>Araneomorphae</taxon>
        <taxon>Entelegynae</taxon>
        <taxon>Araneoidea</taxon>
        <taxon>Araneidae</taxon>
        <taxon>Argiope</taxon>
    </lineage>
</organism>
<dbReference type="EMBL" id="JABXBU010000011">
    <property type="protein sequence ID" value="KAF8791142.1"/>
    <property type="molecule type" value="Genomic_DNA"/>
</dbReference>
<gene>
    <name evidence="1" type="ORF">HNY73_006062</name>
</gene>
<dbReference type="AlphaFoldDB" id="A0A8T0FKY6"/>
<name>A0A8T0FKY6_ARGBR</name>
<evidence type="ECO:0000313" key="2">
    <source>
        <dbReference type="Proteomes" id="UP000807504"/>
    </source>
</evidence>
<keyword evidence="2" id="KW-1185">Reference proteome</keyword>
<dbReference type="Proteomes" id="UP000807504">
    <property type="component" value="Unassembled WGS sequence"/>
</dbReference>
<protein>
    <submittedName>
        <fullName evidence="1">Uncharacterized protein</fullName>
    </submittedName>
</protein>
<comment type="caution">
    <text evidence="1">The sequence shown here is derived from an EMBL/GenBank/DDBJ whole genome shotgun (WGS) entry which is preliminary data.</text>
</comment>
<accession>A0A8T0FKY6</accession>
<sequence>MILKSNLIASVNTELYFKIKKEFETFVMISKVIVVNQLRVKVRREVQPRGNGRRYSGPLRVQQCHNGQLWSQQKCRSNALFCLLRE</sequence>
<proteinExistence type="predicted"/>
<evidence type="ECO:0000313" key="1">
    <source>
        <dbReference type="EMBL" id="KAF8791142.1"/>
    </source>
</evidence>